<keyword evidence="2" id="KW-1185">Reference proteome</keyword>
<sequence>MRNIIVITVFLLVLFVPIAEASAQTDYEKALISLMFEDIHKTVDEYYGFEGVQFFDEEILELKMTGGLSFDVAVKISTFIGAHNTIGTDTLKFRREVEGLKLISYNHIPSEHKEEILEWYFNRSVHP</sequence>
<organism evidence="1 2">
    <name type="scientific">Filobacillus milosensis</name>
    <dbReference type="NCBI Taxonomy" id="94137"/>
    <lineage>
        <taxon>Bacteria</taxon>
        <taxon>Bacillati</taxon>
        <taxon>Bacillota</taxon>
        <taxon>Bacilli</taxon>
        <taxon>Bacillales</taxon>
        <taxon>Bacillaceae</taxon>
        <taxon>Filobacillus</taxon>
    </lineage>
</organism>
<protein>
    <submittedName>
        <fullName evidence="1">DUF3888 domain-containing protein</fullName>
    </submittedName>
</protein>
<evidence type="ECO:0000313" key="2">
    <source>
        <dbReference type="Proteomes" id="UP000297975"/>
    </source>
</evidence>
<proteinExistence type="predicted"/>
<name>A0A4Y8IQG9_9BACI</name>
<dbReference type="Pfam" id="PF13027">
    <property type="entry name" value="DUF3888"/>
    <property type="match status" value="1"/>
</dbReference>
<dbReference type="Proteomes" id="UP000297975">
    <property type="component" value="Unassembled WGS sequence"/>
</dbReference>
<dbReference type="OrthoDB" id="1906683at2"/>
<dbReference type="InterPro" id="IPR024984">
    <property type="entry name" value="DUF3888"/>
</dbReference>
<reference evidence="1 2" key="1">
    <citation type="submission" date="2019-03" db="EMBL/GenBank/DDBJ databases">
        <authorList>
            <person name="He R.-H."/>
        </authorList>
    </citation>
    <scope>NUCLEOTIDE SEQUENCE [LARGE SCALE GENOMIC DNA]</scope>
    <source>
        <strain evidence="2">SH 714</strain>
    </source>
</reference>
<dbReference type="AlphaFoldDB" id="A0A4Y8IQG9"/>
<gene>
    <name evidence="1" type="ORF">E3U55_03570</name>
</gene>
<evidence type="ECO:0000313" key="1">
    <source>
        <dbReference type="EMBL" id="TFB23904.1"/>
    </source>
</evidence>
<dbReference type="RefSeq" id="WP_134338963.1">
    <property type="nucleotide sequence ID" value="NZ_SOPW01000003.1"/>
</dbReference>
<dbReference type="EMBL" id="SOPW01000003">
    <property type="protein sequence ID" value="TFB23904.1"/>
    <property type="molecule type" value="Genomic_DNA"/>
</dbReference>
<comment type="caution">
    <text evidence="1">The sequence shown here is derived from an EMBL/GenBank/DDBJ whole genome shotgun (WGS) entry which is preliminary data.</text>
</comment>
<accession>A0A4Y8IQG9</accession>